<dbReference type="SUPFAM" id="SSF52540">
    <property type="entry name" value="P-loop containing nucleoside triphosphate hydrolases"/>
    <property type="match status" value="1"/>
</dbReference>
<protein>
    <recommendedName>
        <fullName evidence="3">Adenylate kinase family enzyme</fullName>
    </recommendedName>
</protein>
<dbReference type="PANTHER" id="PTHR37816">
    <property type="entry name" value="YALI0E33011P"/>
    <property type="match status" value="1"/>
</dbReference>
<evidence type="ECO:0008006" key="3">
    <source>
        <dbReference type="Google" id="ProtNLM"/>
    </source>
</evidence>
<dbReference type="EMBL" id="QRDZ01000005">
    <property type="protein sequence ID" value="RED85047.1"/>
    <property type="molecule type" value="Genomic_DNA"/>
</dbReference>
<evidence type="ECO:0000313" key="2">
    <source>
        <dbReference type="Proteomes" id="UP000256977"/>
    </source>
</evidence>
<dbReference type="Proteomes" id="UP000256977">
    <property type="component" value="Unassembled WGS sequence"/>
</dbReference>
<evidence type="ECO:0000313" key="1">
    <source>
        <dbReference type="EMBL" id="RED85047.1"/>
    </source>
</evidence>
<dbReference type="InterPro" id="IPR052922">
    <property type="entry name" value="Cytidylate_Kinase-2"/>
</dbReference>
<dbReference type="PANTHER" id="PTHR37816:SF3">
    <property type="entry name" value="MODULATES DNA TOPOLOGY"/>
    <property type="match status" value="1"/>
</dbReference>
<dbReference type="Gene3D" id="3.40.50.300">
    <property type="entry name" value="P-loop containing nucleotide triphosphate hydrolases"/>
    <property type="match status" value="1"/>
</dbReference>
<gene>
    <name evidence="1" type="ORF">DFP98_10551</name>
</gene>
<dbReference type="Pfam" id="PF13238">
    <property type="entry name" value="AAA_18"/>
    <property type="match status" value="1"/>
</dbReference>
<proteinExistence type="predicted"/>
<accession>A0A3D9KHR1</accession>
<dbReference type="RefSeq" id="WP_116060064.1">
    <property type="nucleotide sequence ID" value="NZ_QRDZ01000005.1"/>
</dbReference>
<reference evidence="1 2" key="1">
    <citation type="submission" date="2018-07" db="EMBL/GenBank/DDBJ databases">
        <title>Genomic Encyclopedia of Type Strains, Phase III (KMG-III): the genomes of soil and plant-associated and newly described type strains.</title>
        <authorList>
            <person name="Whitman W."/>
        </authorList>
    </citation>
    <scope>NUCLEOTIDE SEQUENCE [LARGE SCALE GENOMIC DNA]</scope>
    <source>
        <strain evidence="1 2">CECT 7287</strain>
    </source>
</reference>
<comment type="caution">
    <text evidence="1">The sequence shown here is derived from an EMBL/GenBank/DDBJ whole genome shotgun (WGS) entry which is preliminary data.</text>
</comment>
<keyword evidence="2" id="KW-1185">Reference proteome</keyword>
<dbReference type="AlphaFoldDB" id="A0A3D9KHR1"/>
<name>A0A3D9KHR1_9BACL</name>
<sequence length="181" mass="20409">MKRISIVGSPGSGKSTLAGEVGRLLGIPFYHMDHVANTPDGKPRSKEEAEALIRSILAEEHWVIEGHHYEDDDPRLTEADTIVFLNLPRYLCLWRYARRTVKYYGKSSPGNYIAERLNKDLLRGAKFVFRFPTATMPKIMKQIRVFETDKEICVLSSPSEVERFKSGLKAPATPQEVSATG</sequence>
<dbReference type="InterPro" id="IPR027417">
    <property type="entry name" value="P-loop_NTPase"/>
</dbReference>
<organism evidence="1 2">
    <name type="scientific">Cohnella phaseoli</name>
    <dbReference type="NCBI Taxonomy" id="456490"/>
    <lineage>
        <taxon>Bacteria</taxon>
        <taxon>Bacillati</taxon>
        <taxon>Bacillota</taxon>
        <taxon>Bacilli</taxon>
        <taxon>Bacillales</taxon>
        <taxon>Paenibacillaceae</taxon>
        <taxon>Cohnella</taxon>
    </lineage>
</organism>
<dbReference type="OrthoDB" id="1201990at2"/>